<keyword evidence="2" id="KW-1185">Reference proteome</keyword>
<dbReference type="AlphaFoldDB" id="A0A182M7Z9"/>
<evidence type="ECO:0000313" key="1">
    <source>
        <dbReference type="EnsemblMetazoa" id="ACUA011728-PA"/>
    </source>
</evidence>
<name>A0A182M7Z9_9DIPT</name>
<proteinExistence type="predicted"/>
<dbReference type="InterPro" id="IPR032675">
    <property type="entry name" value="LRR_dom_sf"/>
</dbReference>
<protein>
    <submittedName>
        <fullName evidence="1">Uncharacterized protein</fullName>
    </submittedName>
</protein>
<dbReference type="SUPFAM" id="SSF52047">
    <property type="entry name" value="RNI-like"/>
    <property type="match status" value="1"/>
</dbReference>
<sequence length="494" mass="55809">MSSKLQVNSEEKQQICPFRVCSQSSVVDDAEEFALLEDPSSKFTSTDVDEEPQNITEWYRLQSSIFGATTFRVIEKLLQSVELNPSANLEVDLNRCGYTNLHVQIALDALLRIRPECLTRLDLCRNRLLNPCLARLLANVLQELQTIVQLSLSYNTIDDECMVILSNALSNSGVRLLEAAHCQISDRAGSVLFSALMYSDCIETIDLSWNHLDITSGVAIGRFLSIQKTIKDLTLTGNHLYHEVQCIVPLLLGSIGNETLEQLDLSWNGLRGEEFGRALLKAIPQTKLKRLKLEHNLLGVLEMSFVVRMMKKSETLEQLWLGSNMLDDTVTLDLVRTFVRHPALSVISLGSYYFISQAAAKLCRMCTRKFPTKRIIYQGVLRANPARPVDVQDMLLERCRFLAQKPKKPKLKRDIGHLMLQLAAAEHTILEREEFMLAVKQFRVKLDRPLLEALMDAFEVPKKLVDTAAMAQKYLTKHPTEPPVVKSAKAKGNK</sequence>
<dbReference type="EMBL" id="AXCM01005702">
    <property type="status" value="NOT_ANNOTATED_CDS"/>
    <property type="molecule type" value="Genomic_DNA"/>
</dbReference>
<reference evidence="2" key="1">
    <citation type="submission" date="2013-09" db="EMBL/GenBank/DDBJ databases">
        <title>The Genome Sequence of Anopheles culicifacies species A.</title>
        <authorList>
            <consortium name="The Broad Institute Genomics Platform"/>
            <person name="Neafsey D.E."/>
            <person name="Besansky N."/>
            <person name="Howell P."/>
            <person name="Walton C."/>
            <person name="Young S.K."/>
            <person name="Zeng Q."/>
            <person name="Gargeya S."/>
            <person name="Fitzgerald M."/>
            <person name="Haas B."/>
            <person name="Abouelleil A."/>
            <person name="Allen A.W."/>
            <person name="Alvarado L."/>
            <person name="Arachchi H.M."/>
            <person name="Berlin A.M."/>
            <person name="Chapman S.B."/>
            <person name="Gainer-Dewar J."/>
            <person name="Goldberg J."/>
            <person name="Griggs A."/>
            <person name="Gujja S."/>
            <person name="Hansen M."/>
            <person name="Howarth C."/>
            <person name="Imamovic A."/>
            <person name="Ireland A."/>
            <person name="Larimer J."/>
            <person name="McCowan C."/>
            <person name="Murphy C."/>
            <person name="Pearson M."/>
            <person name="Poon T.W."/>
            <person name="Priest M."/>
            <person name="Roberts A."/>
            <person name="Saif S."/>
            <person name="Shea T."/>
            <person name="Sisk P."/>
            <person name="Sykes S."/>
            <person name="Wortman J."/>
            <person name="Nusbaum C."/>
            <person name="Birren B."/>
        </authorList>
    </citation>
    <scope>NUCLEOTIDE SEQUENCE [LARGE SCALE GENOMIC DNA]</scope>
    <source>
        <strain evidence="2">A-37</strain>
    </source>
</reference>
<evidence type="ECO:0000313" key="2">
    <source>
        <dbReference type="Proteomes" id="UP000075883"/>
    </source>
</evidence>
<dbReference type="VEuPathDB" id="VectorBase:ACUA011728"/>
<dbReference type="PANTHER" id="PTHR24114:SF50">
    <property type="entry name" value="RNI-LIKE PROTEIN"/>
    <property type="match status" value="1"/>
</dbReference>
<dbReference type="EnsemblMetazoa" id="ACUA011728-RA">
    <property type="protein sequence ID" value="ACUA011728-PA"/>
    <property type="gene ID" value="ACUA011728"/>
</dbReference>
<reference evidence="1" key="2">
    <citation type="submission" date="2020-05" db="UniProtKB">
        <authorList>
            <consortium name="EnsemblMetazoa"/>
        </authorList>
    </citation>
    <scope>IDENTIFICATION</scope>
    <source>
        <strain evidence="1">A-37</strain>
    </source>
</reference>
<dbReference type="PANTHER" id="PTHR24114">
    <property type="entry name" value="LEUCINE RICH REPEAT FAMILY PROTEIN"/>
    <property type="match status" value="1"/>
</dbReference>
<dbReference type="Gene3D" id="3.80.10.10">
    <property type="entry name" value="Ribonuclease Inhibitor"/>
    <property type="match status" value="1"/>
</dbReference>
<dbReference type="Proteomes" id="UP000075883">
    <property type="component" value="Unassembled WGS sequence"/>
</dbReference>
<dbReference type="STRING" id="139723.A0A182M7Z9"/>
<organism evidence="1 2">
    <name type="scientific">Anopheles culicifacies</name>
    <dbReference type="NCBI Taxonomy" id="139723"/>
    <lineage>
        <taxon>Eukaryota</taxon>
        <taxon>Metazoa</taxon>
        <taxon>Ecdysozoa</taxon>
        <taxon>Arthropoda</taxon>
        <taxon>Hexapoda</taxon>
        <taxon>Insecta</taxon>
        <taxon>Pterygota</taxon>
        <taxon>Neoptera</taxon>
        <taxon>Endopterygota</taxon>
        <taxon>Diptera</taxon>
        <taxon>Nematocera</taxon>
        <taxon>Culicoidea</taxon>
        <taxon>Culicidae</taxon>
        <taxon>Anophelinae</taxon>
        <taxon>Anopheles</taxon>
        <taxon>culicifacies species complex</taxon>
    </lineage>
</organism>
<dbReference type="InterPro" id="IPR052394">
    <property type="entry name" value="LRR-containing"/>
</dbReference>
<accession>A0A182M7Z9</accession>